<dbReference type="PANTHER" id="PTHR30163:SF8">
    <property type="entry name" value="LYTIC MUREIN TRANSGLYCOSYLASE"/>
    <property type="match status" value="1"/>
</dbReference>
<keyword evidence="2" id="KW-1133">Transmembrane helix</keyword>
<dbReference type="EMBL" id="PFAH01000002">
    <property type="protein sequence ID" value="PIR98206.1"/>
    <property type="molecule type" value="Genomic_DNA"/>
</dbReference>
<dbReference type="SUPFAM" id="SSF53955">
    <property type="entry name" value="Lysozyme-like"/>
    <property type="match status" value="1"/>
</dbReference>
<proteinExistence type="predicted"/>
<dbReference type="Gene3D" id="1.10.8.350">
    <property type="entry name" value="Bacterial muramidase"/>
    <property type="match status" value="1"/>
</dbReference>
<dbReference type="InterPro" id="IPR031304">
    <property type="entry name" value="SLT_2"/>
</dbReference>
<keyword evidence="2" id="KW-0472">Membrane</keyword>
<dbReference type="GO" id="GO:0009253">
    <property type="term" value="P:peptidoglycan catabolic process"/>
    <property type="evidence" value="ECO:0007669"/>
    <property type="project" value="TreeGrafter"/>
</dbReference>
<evidence type="ECO:0000259" key="3">
    <source>
        <dbReference type="Pfam" id="PF13406"/>
    </source>
</evidence>
<evidence type="ECO:0000256" key="2">
    <source>
        <dbReference type="SAM" id="Phobius"/>
    </source>
</evidence>
<keyword evidence="2" id="KW-0812">Transmembrane</keyword>
<dbReference type="Pfam" id="PF13406">
    <property type="entry name" value="SLT_2"/>
    <property type="match status" value="1"/>
</dbReference>
<name>A0A2H0VGI8_9BACT</name>
<gene>
    <name evidence="4" type="ORF">COT89_00635</name>
</gene>
<keyword evidence="1" id="KW-0175">Coiled coil</keyword>
<sequence length="479" mass="53435">MRPKPRLLIDIRRGSRVDVFAPRSGRVNLSPISKTKTRVPYIRPVLGTLVAIGFVLMTNGSVFAPIGGGVRALTVEQEREQLEDQLQQYEYQIEQYQETIKEYQKKGDTLQGEINRLNARIASINGQIDTINSSLNKLNGQIKSTASKIEEVRSRIGRSKTILSDVVQRMNRDDEKGILEILLANQNLSDFFTSVNDLLVVQEGLKDTLIELAESQEELITHKEILALEKSDVEALRLYQVKQKQEVDSVKSEKDTLLNVTKGEEATYQQLLTVTERSAAEIRARIFRLLGGGQMTFEEAYNFAKYAEKRTGVRAALILAVLDRESALGRNVGQCNYKTAMAPGPPESRRDDITPFLQIVKELNIDPDKVYVSCPITSDGSYGGAMGPAQFIPSTWIGYKARVEAVTGNRPANPWNNLDAFVASGLYLKDSGASSNELAAAARYYCGGNWQRYVCTDVYGRAVIEHAAQFERDIKLLES</sequence>
<protein>
    <recommendedName>
        <fullName evidence="3">Transglycosylase SLT domain-containing protein</fullName>
    </recommendedName>
</protein>
<dbReference type="GO" id="GO:0008933">
    <property type="term" value="F:peptidoglycan lytic transglycosylase activity"/>
    <property type="evidence" value="ECO:0007669"/>
    <property type="project" value="TreeGrafter"/>
</dbReference>
<reference evidence="5" key="1">
    <citation type="submission" date="2017-09" db="EMBL/GenBank/DDBJ databases">
        <title>Depth-based differentiation of microbial function through sediment-hosted aquifers and enrichment of novel symbionts in the deep terrestrial subsurface.</title>
        <authorList>
            <person name="Probst A.J."/>
            <person name="Ladd B."/>
            <person name="Jarett J.K."/>
            <person name="Geller-Mcgrath D.E."/>
            <person name="Sieber C.M.K."/>
            <person name="Emerson J.B."/>
            <person name="Anantharaman K."/>
            <person name="Thomas B.C."/>
            <person name="Malmstrom R."/>
            <person name="Stieglmeier M."/>
            <person name="Klingl A."/>
            <person name="Woyke T."/>
            <person name="Ryan C.M."/>
            <person name="Banfield J.F."/>
        </authorList>
    </citation>
    <scope>NUCLEOTIDE SEQUENCE [LARGE SCALE GENOMIC DNA]</scope>
</reference>
<evidence type="ECO:0000313" key="4">
    <source>
        <dbReference type="EMBL" id="PIR98206.1"/>
    </source>
</evidence>
<dbReference type="Proteomes" id="UP000231466">
    <property type="component" value="Unassembled WGS sequence"/>
</dbReference>
<dbReference type="AlphaFoldDB" id="A0A2H0VGI8"/>
<feature type="transmembrane region" description="Helical" evidence="2">
    <location>
        <begin position="41"/>
        <end position="64"/>
    </location>
</feature>
<feature type="coiled-coil region" evidence="1">
    <location>
        <begin position="72"/>
        <end position="155"/>
    </location>
</feature>
<evidence type="ECO:0000313" key="5">
    <source>
        <dbReference type="Proteomes" id="UP000231466"/>
    </source>
</evidence>
<dbReference type="Gene3D" id="6.10.250.3150">
    <property type="match status" value="1"/>
</dbReference>
<dbReference type="SUPFAM" id="SSF90257">
    <property type="entry name" value="Myosin rod fragments"/>
    <property type="match status" value="1"/>
</dbReference>
<dbReference type="PANTHER" id="PTHR30163">
    <property type="entry name" value="MEMBRANE-BOUND LYTIC MUREIN TRANSGLYCOSYLASE B"/>
    <property type="match status" value="1"/>
</dbReference>
<comment type="caution">
    <text evidence="4">The sequence shown here is derived from an EMBL/GenBank/DDBJ whole genome shotgun (WGS) entry which is preliminary data.</text>
</comment>
<dbReference type="InterPro" id="IPR023346">
    <property type="entry name" value="Lysozyme-like_dom_sf"/>
</dbReference>
<evidence type="ECO:0000256" key="1">
    <source>
        <dbReference type="SAM" id="Coils"/>
    </source>
</evidence>
<feature type="domain" description="Transglycosylase SLT" evidence="3">
    <location>
        <begin position="292"/>
        <end position="436"/>
    </location>
</feature>
<organism evidence="4 5">
    <name type="scientific">Candidatus Colwellbacteria bacterium CG10_big_fil_rev_8_21_14_0_10_42_22</name>
    <dbReference type="NCBI Taxonomy" id="1974540"/>
    <lineage>
        <taxon>Bacteria</taxon>
        <taxon>Candidatus Colwelliibacteriota</taxon>
    </lineage>
</organism>
<dbReference type="InterPro" id="IPR043426">
    <property type="entry name" value="MltB-like"/>
</dbReference>
<accession>A0A2H0VGI8</accession>